<evidence type="ECO:0000313" key="3">
    <source>
        <dbReference type="EMBL" id="KAK2168770.1"/>
    </source>
</evidence>
<keyword evidence="4" id="KW-1185">Reference proteome</keyword>
<dbReference type="InterPro" id="IPR014940">
    <property type="entry name" value="BAAT_C"/>
</dbReference>
<evidence type="ECO:0000259" key="1">
    <source>
        <dbReference type="Pfam" id="PF04775"/>
    </source>
</evidence>
<dbReference type="AlphaFoldDB" id="A0AAD9KCX4"/>
<dbReference type="PANTHER" id="PTHR10824:SF4">
    <property type="entry name" value="ACYL-COENZYME A THIOESTERASE 1-LIKE"/>
    <property type="match status" value="1"/>
</dbReference>
<dbReference type="InterPro" id="IPR006862">
    <property type="entry name" value="Thio_Ohase/aa_AcTrfase"/>
</dbReference>
<proteinExistence type="predicted"/>
<dbReference type="SUPFAM" id="SSF53474">
    <property type="entry name" value="alpha/beta-Hydrolases"/>
    <property type="match status" value="2"/>
</dbReference>
<dbReference type="Gene3D" id="3.40.50.1820">
    <property type="entry name" value="alpha/beta hydrolase"/>
    <property type="match status" value="3"/>
</dbReference>
<name>A0AAD9KCX4_9ANNE</name>
<feature type="domain" description="Acyl-CoA thioester hydrolase/bile acid-CoA amino acid N-acetyltransferase" evidence="1">
    <location>
        <begin position="48"/>
        <end position="181"/>
    </location>
</feature>
<dbReference type="GO" id="GO:0047617">
    <property type="term" value="F:fatty acyl-CoA hydrolase activity"/>
    <property type="evidence" value="ECO:0007669"/>
    <property type="project" value="TreeGrafter"/>
</dbReference>
<organism evidence="3 4">
    <name type="scientific">Paralvinella palmiformis</name>
    <dbReference type="NCBI Taxonomy" id="53620"/>
    <lineage>
        <taxon>Eukaryota</taxon>
        <taxon>Metazoa</taxon>
        <taxon>Spiralia</taxon>
        <taxon>Lophotrochozoa</taxon>
        <taxon>Annelida</taxon>
        <taxon>Polychaeta</taxon>
        <taxon>Sedentaria</taxon>
        <taxon>Canalipalpata</taxon>
        <taxon>Terebellida</taxon>
        <taxon>Terebelliformia</taxon>
        <taxon>Alvinellidae</taxon>
        <taxon>Paralvinella</taxon>
    </lineage>
</organism>
<dbReference type="InterPro" id="IPR042490">
    <property type="entry name" value="Thio_Ohase/BAAT_N"/>
</dbReference>
<gene>
    <name evidence="3" type="ORF">LSH36_14g04046</name>
</gene>
<dbReference type="FunFam" id="3.40.50.1820:FF:000024">
    <property type="entry name" value="acyl-coenzyme A thioesterase 4"/>
    <property type="match status" value="1"/>
</dbReference>
<feature type="domain" description="BAAT/Acyl-CoA thioester hydrolase C-terminal" evidence="2">
    <location>
        <begin position="241"/>
        <end position="420"/>
    </location>
</feature>
<sequence>MLSLRSVTKLLSLQRNGSFIDRISLSRLSISAKQSPMFHAYPSPALVDDKTRYSIEGLKANQSVTIVAVLKEGKLTYISHAHYTADDKGSVDMSKLPSVGGSYTGLEPVGLLWSMTAERGSQVGVRLMKKDPKSPFNIMFSVIDGVHHVTAEMDIDKEKLLCTKTHQRYYMADGVKRILVKRGRLRGALFLPPGEGPFPGVIDLFGTAGGLTEYRSALLASRGFASFAQAYFGYDDLKRTIAVSKGTELISYMAIYSPMVKAVVCIGSCHYFSLGVHRKGGKVQPTVWPKTDKIVFGPDGVVFRDAMWYDDIPEETLVKVEMAKSADFLFITGEDDQCIYSTHTDLLIDRLRKHGKTNYQLLRYAGAGHLIEPPYTPHTGAAYHKLIGKVALFGGNMRDHAFAQEDSWKEILTFFRRKLDSNNCGMFRSVTKLLSLQRNWSFIDRFSMSAKISPVFHAYPSPALVDDKTRYSIEGLKANQSVTIVAVLKEGNLTYISHAHYTADDKGSVDMSKLPSVGGSYTGLEPVGLLWSMTAERGAQVGVRLMKKDPRSPFNIMFSVIDGVHHLTAEMDIDKEKLLCTKTHQRYYMADGVKRILVKRGRLRGALFLPPGEGPFPGVIDLFGTAGGLIEYRSALLASRGFASFAQAYFDYDDLEKAPVKAVVCIGSCHYFSLGVHRKGGKVQPTVWPMVDKIDFGPDGVVYRDAVWYSDLPDETLVKVEMAKGAEFLFITGEDDQCIYSTHTDLLIDRLRKHGKTNYQLLRYAGAGHLIEPPYTPHTGTAYHKVIGIIMLFGGNMRDHAFAQEDSWKQILAFFRRKLESQNTSTVYSSHI</sequence>
<dbReference type="Proteomes" id="UP001208570">
    <property type="component" value="Unassembled WGS sequence"/>
</dbReference>
<reference evidence="3" key="1">
    <citation type="journal article" date="2023" name="Mol. Biol. Evol.">
        <title>Third-Generation Sequencing Reveals the Adaptive Role of the Epigenome in Three Deep-Sea Polychaetes.</title>
        <authorList>
            <person name="Perez M."/>
            <person name="Aroh O."/>
            <person name="Sun Y."/>
            <person name="Lan Y."/>
            <person name="Juniper S.K."/>
            <person name="Young C.R."/>
            <person name="Angers B."/>
            <person name="Qian P.Y."/>
        </authorList>
    </citation>
    <scope>NUCLEOTIDE SEQUENCE</scope>
    <source>
        <strain evidence="3">P08H-3</strain>
    </source>
</reference>
<dbReference type="GO" id="GO:0006637">
    <property type="term" value="P:acyl-CoA metabolic process"/>
    <property type="evidence" value="ECO:0007669"/>
    <property type="project" value="TreeGrafter"/>
</dbReference>
<dbReference type="InterPro" id="IPR029058">
    <property type="entry name" value="AB_hydrolase_fold"/>
</dbReference>
<evidence type="ECO:0000313" key="4">
    <source>
        <dbReference type="Proteomes" id="UP001208570"/>
    </source>
</evidence>
<dbReference type="Pfam" id="PF08840">
    <property type="entry name" value="BAAT_C"/>
    <property type="match status" value="2"/>
</dbReference>
<accession>A0AAD9KCX4</accession>
<comment type="caution">
    <text evidence="3">The sequence shown here is derived from an EMBL/GenBank/DDBJ whole genome shotgun (WGS) entry which is preliminary data.</text>
</comment>
<dbReference type="Gene3D" id="2.60.40.2240">
    <property type="entry name" value="Acyl-CoA thioester hydrolase/BAAT N-terminal domain"/>
    <property type="match status" value="2"/>
</dbReference>
<protein>
    <submittedName>
        <fullName evidence="3">Uncharacterized protein</fullName>
    </submittedName>
</protein>
<dbReference type="PANTHER" id="PTHR10824">
    <property type="entry name" value="ACYL-COENZYME A THIOESTERASE-RELATED"/>
    <property type="match status" value="1"/>
</dbReference>
<feature type="domain" description="Acyl-CoA thioester hydrolase/bile acid-CoA amino acid N-acetyltransferase" evidence="1">
    <location>
        <begin position="466"/>
        <end position="599"/>
    </location>
</feature>
<evidence type="ECO:0000259" key="2">
    <source>
        <dbReference type="Pfam" id="PF08840"/>
    </source>
</evidence>
<dbReference type="GO" id="GO:0006631">
    <property type="term" value="P:fatty acid metabolic process"/>
    <property type="evidence" value="ECO:0007669"/>
    <property type="project" value="TreeGrafter"/>
</dbReference>
<dbReference type="EMBL" id="JAODUP010000014">
    <property type="protein sequence ID" value="KAK2168770.1"/>
    <property type="molecule type" value="Genomic_DNA"/>
</dbReference>
<feature type="domain" description="BAAT/Acyl-CoA thioester hydrolase C-terminal" evidence="2">
    <location>
        <begin position="660"/>
        <end position="820"/>
    </location>
</feature>
<dbReference type="Pfam" id="PF04775">
    <property type="entry name" value="Bile_Hydr_Trans"/>
    <property type="match status" value="2"/>
</dbReference>